<organism evidence="2 3">
    <name type="scientific">Nonomuraea aridisoli</name>
    <dbReference type="NCBI Taxonomy" id="2070368"/>
    <lineage>
        <taxon>Bacteria</taxon>
        <taxon>Bacillati</taxon>
        <taxon>Actinomycetota</taxon>
        <taxon>Actinomycetes</taxon>
        <taxon>Streptosporangiales</taxon>
        <taxon>Streptosporangiaceae</taxon>
        <taxon>Nonomuraea</taxon>
    </lineage>
</organism>
<sequence>MRAGYSEPLAMLGYVVGMLVTPAVAPLVGDHALLGASLTLCEALFGIAFVVALVRHAVRGVRGLVRRGRRIAGAVPGDVRRVA</sequence>
<evidence type="ECO:0000313" key="3">
    <source>
        <dbReference type="Proteomes" id="UP000249304"/>
    </source>
</evidence>
<dbReference type="Proteomes" id="UP000249304">
    <property type="component" value="Unassembled WGS sequence"/>
</dbReference>
<keyword evidence="1" id="KW-0812">Transmembrane</keyword>
<accession>A0A2W2E2V3</accession>
<name>A0A2W2E2V3_9ACTN</name>
<keyword evidence="3" id="KW-1185">Reference proteome</keyword>
<protein>
    <submittedName>
        <fullName evidence="2">Uncharacterized protein</fullName>
    </submittedName>
</protein>
<comment type="caution">
    <text evidence="2">The sequence shown here is derived from an EMBL/GenBank/DDBJ whole genome shotgun (WGS) entry which is preliminary data.</text>
</comment>
<gene>
    <name evidence="2" type="ORF">C1J01_14580</name>
</gene>
<feature type="transmembrane region" description="Helical" evidence="1">
    <location>
        <begin position="9"/>
        <end position="28"/>
    </location>
</feature>
<feature type="transmembrane region" description="Helical" evidence="1">
    <location>
        <begin position="34"/>
        <end position="54"/>
    </location>
</feature>
<dbReference type="RefSeq" id="WP_111179501.1">
    <property type="nucleotide sequence ID" value="NZ_POUD01000050.1"/>
</dbReference>
<keyword evidence="1" id="KW-1133">Transmembrane helix</keyword>
<keyword evidence="1" id="KW-0472">Membrane</keyword>
<evidence type="ECO:0000256" key="1">
    <source>
        <dbReference type="SAM" id="Phobius"/>
    </source>
</evidence>
<evidence type="ECO:0000313" key="2">
    <source>
        <dbReference type="EMBL" id="PZG18586.1"/>
    </source>
</evidence>
<dbReference type="AlphaFoldDB" id="A0A2W2E2V3"/>
<dbReference type="EMBL" id="POUD01000050">
    <property type="protein sequence ID" value="PZG18586.1"/>
    <property type="molecule type" value="Genomic_DNA"/>
</dbReference>
<proteinExistence type="predicted"/>
<dbReference type="OrthoDB" id="3543972at2"/>
<reference evidence="2 3" key="1">
    <citation type="submission" date="2018-01" db="EMBL/GenBank/DDBJ databases">
        <title>Draft genome sequence of Nonomuraea sp. KC333.</title>
        <authorList>
            <person name="Sahin N."/>
            <person name="Saygin H."/>
            <person name="Ay H."/>
        </authorList>
    </citation>
    <scope>NUCLEOTIDE SEQUENCE [LARGE SCALE GENOMIC DNA]</scope>
    <source>
        <strain evidence="2 3">KC333</strain>
    </source>
</reference>